<accession>A0A9X3X4W1</accession>
<evidence type="ECO:0000313" key="2">
    <source>
        <dbReference type="EMBL" id="MDC3982795.1"/>
    </source>
</evidence>
<keyword evidence="1" id="KW-0732">Signal</keyword>
<protein>
    <recommendedName>
        <fullName evidence="4">Lipoprotein</fullName>
    </recommendedName>
</protein>
<organism evidence="2 3">
    <name type="scientific">Polyangium jinanense</name>
    <dbReference type="NCBI Taxonomy" id="2829994"/>
    <lineage>
        <taxon>Bacteria</taxon>
        <taxon>Pseudomonadati</taxon>
        <taxon>Myxococcota</taxon>
        <taxon>Polyangia</taxon>
        <taxon>Polyangiales</taxon>
        <taxon>Polyangiaceae</taxon>
        <taxon>Polyangium</taxon>
    </lineage>
</organism>
<evidence type="ECO:0000313" key="3">
    <source>
        <dbReference type="Proteomes" id="UP001151081"/>
    </source>
</evidence>
<reference evidence="2 3" key="1">
    <citation type="submission" date="2021-04" db="EMBL/GenBank/DDBJ databases">
        <title>Genome analysis of Polyangium sp.</title>
        <authorList>
            <person name="Li Y."/>
            <person name="Wang J."/>
        </authorList>
    </citation>
    <scope>NUCLEOTIDE SEQUENCE [LARGE SCALE GENOMIC DNA]</scope>
    <source>
        <strain evidence="2 3">SDU14</strain>
    </source>
</reference>
<name>A0A9X3X4W1_9BACT</name>
<feature type="chain" id="PRO_5040939705" description="Lipoprotein" evidence="1">
    <location>
        <begin position="19"/>
        <end position="410"/>
    </location>
</feature>
<keyword evidence="3" id="KW-1185">Reference proteome</keyword>
<dbReference type="PROSITE" id="PS51257">
    <property type="entry name" value="PROKAR_LIPOPROTEIN"/>
    <property type="match status" value="1"/>
</dbReference>
<evidence type="ECO:0008006" key="4">
    <source>
        <dbReference type="Google" id="ProtNLM"/>
    </source>
</evidence>
<proteinExistence type="predicted"/>
<evidence type="ECO:0000256" key="1">
    <source>
        <dbReference type="SAM" id="SignalP"/>
    </source>
</evidence>
<sequence length="410" mass="44089">MKWQSRLFFVVSAGLVAAACQGTEAVPLTPSTAGPFTVEGYYGKGAPSVYVLVVDDANTPEAAALRARAAQALRASLLAYVERRGESCVGTRDPAEWRPGDDRVVIVRASAPTQLSLVTPIDRPALAWTTITSKEEEIDAVVAAATEAMEQRLAMPGETYRPLRAASRALDLLKGLQAPETESETAFVASLAKGTIQALVVASTRDDEDVVPPADLVPNEVSLSSTYRTIVVTPSNAGQCQIGEAESTRLEAWGELVGARDYGWPCDDDSTWNLMLHPGFVDCGHLCVERPIQVDTSGAAACKVHVEQPDLERCDPDKGWRDPGGKEILVEWNGQTLRRCEVVQHEGAALESCRTSPDCPGCASGFCVTDVSFEEATCEEGKHHWPLRFTGGARALPYGRLELTCDTAED</sequence>
<dbReference type="RefSeq" id="WP_272426978.1">
    <property type="nucleotide sequence ID" value="NZ_JAGTJJ010000010.1"/>
</dbReference>
<dbReference type="AlphaFoldDB" id="A0A9X3X4W1"/>
<dbReference type="Proteomes" id="UP001151081">
    <property type="component" value="Unassembled WGS sequence"/>
</dbReference>
<gene>
    <name evidence="2" type="ORF">KEG57_19945</name>
</gene>
<feature type="signal peptide" evidence="1">
    <location>
        <begin position="1"/>
        <end position="18"/>
    </location>
</feature>
<comment type="caution">
    <text evidence="2">The sequence shown here is derived from an EMBL/GenBank/DDBJ whole genome shotgun (WGS) entry which is preliminary data.</text>
</comment>
<dbReference type="EMBL" id="JAGTJJ010000010">
    <property type="protein sequence ID" value="MDC3982795.1"/>
    <property type="molecule type" value="Genomic_DNA"/>
</dbReference>